<name>A0A9C7BXB5_9VIRU</name>
<evidence type="ECO:0000256" key="1">
    <source>
        <dbReference type="SAM" id="MobiDB-lite"/>
    </source>
</evidence>
<accession>A0A9C7BXB5</accession>
<feature type="compositionally biased region" description="Basic and acidic residues" evidence="1">
    <location>
        <begin position="243"/>
        <end position="260"/>
    </location>
</feature>
<feature type="region of interest" description="Disordered" evidence="1">
    <location>
        <begin position="241"/>
        <end position="267"/>
    </location>
</feature>
<protein>
    <submittedName>
        <fullName evidence="2">Uncharacterized protein</fullName>
    </submittedName>
</protein>
<sequence length="267" mass="30860">MSGKIFKWSHQVDEIEIASNISPRFLAIQLFETDPEFLRKVARYIIKGIAFTKKLFGRGKEYFEKYNPAIHITNDESDPNLPLGTCIMILQNVTNVLSQKVISLVIDEGVRSNWFKLGMIDYIYGYDNENYEQFYGEKHSVLRILTSTSNKRSHMLVELPAMRLMNLNLITHYSLKLHKFEKGEEEEEEEEEEEAEGCCKEEVVGVGEVEGEVKEDALEAMLNNIIEQLKKCIQINKGLAAAPKEKKQNSSNKREKEKFFVSKRNIK</sequence>
<proteinExistence type="predicted"/>
<reference evidence="2" key="1">
    <citation type="submission" date="2022-10" db="EMBL/GenBank/DDBJ databases">
        <title>Genome sequences of endogenous nimaviruses in decapod crustaceans.</title>
        <authorList>
            <person name="Kawato S."/>
            <person name="Nozaki R."/>
            <person name="Kondo H."/>
            <person name="Hirono I."/>
        </authorList>
    </citation>
    <scope>NUCLEOTIDE SEQUENCE</scope>
    <source>
        <strain evidence="2">TUMSAT20210906</strain>
    </source>
</reference>
<evidence type="ECO:0000313" key="2">
    <source>
        <dbReference type="EMBL" id="BDT63372.1"/>
    </source>
</evidence>
<organism evidence="2">
    <name type="scientific">Armadillidium vulgare clopovirus</name>
    <dbReference type="NCBI Taxonomy" id="2984284"/>
    <lineage>
        <taxon>Viruses</taxon>
        <taxon>Viruses incertae sedis</taxon>
        <taxon>Naldaviricetes</taxon>
        <taxon>Nimaviridae</taxon>
    </lineage>
</organism>
<dbReference type="EMBL" id="LC738883">
    <property type="protein sequence ID" value="BDT63372.1"/>
    <property type="molecule type" value="Genomic_DNA"/>
</dbReference>